<dbReference type="Proteomes" id="UP001144323">
    <property type="component" value="Unassembled WGS sequence"/>
</dbReference>
<accession>A0A9W6LV21</accession>
<reference evidence="1" key="1">
    <citation type="journal article" date="2023" name="Int. J. Syst. Evol. Microbiol.">
        <title>Methylocystis iwaonis sp. nov., a type II methane-oxidizing bacterium from surface soil of a rice paddy field in Japan, and emended description of the genus Methylocystis (ex Whittenbury et al. 1970) Bowman et al. 1993.</title>
        <authorList>
            <person name="Kaise H."/>
            <person name="Sawadogo J.B."/>
            <person name="Alam M.S."/>
            <person name="Ueno C."/>
            <person name="Dianou D."/>
            <person name="Shinjo R."/>
            <person name="Asakawa S."/>
        </authorList>
    </citation>
    <scope>NUCLEOTIDE SEQUENCE</scope>
    <source>
        <strain evidence="1">LMG27198</strain>
    </source>
</reference>
<gene>
    <name evidence="1" type="ORF">LMG27198_50880</name>
</gene>
<dbReference type="EMBL" id="BSEC01000007">
    <property type="protein sequence ID" value="GLI96096.1"/>
    <property type="molecule type" value="Genomic_DNA"/>
</dbReference>
<dbReference type="AlphaFoldDB" id="A0A9W6LV21"/>
<proteinExistence type="predicted"/>
<organism evidence="1 2">
    <name type="scientific">Methylocystis echinoides</name>
    <dbReference type="NCBI Taxonomy" id="29468"/>
    <lineage>
        <taxon>Bacteria</taxon>
        <taxon>Pseudomonadati</taxon>
        <taxon>Pseudomonadota</taxon>
        <taxon>Alphaproteobacteria</taxon>
        <taxon>Hyphomicrobiales</taxon>
        <taxon>Methylocystaceae</taxon>
        <taxon>Methylocystis</taxon>
    </lineage>
</organism>
<sequence>MSYFGHGLLGSWPQGDIGIVLWSLAVAAWDWQTPGRLSRLCAVPTVEVVEPGIWDRGSLVFEAHVLRPLFWFGLLERSAEKPKRMNWSKCISIGNRRCSTAS</sequence>
<keyword evidence="2" id="KW-1185">Reference proteome</keyword>
<comment type="caution">
    <text evidence="1">The sequence shown here is derived from an EMBL/GenBank/DDBJ whole genome shotgun (WGS) entry which is preliminary data.</text>
</comment>
<protein>
    <submittedName>
        <fullName evidence="1">Uncharacterized protein</fullName>
    </submittedName>
</protein>
<name>A0A9W6LV21_9HYPH</name>
<evidence type="ECO:0000313" key="1">
    <source>
        <dbReference type="EMBL" id="GLI96096.1"/>
    </source>
</evidence>
<evidence type="ECO:0000313" key="2">
    <source>
        <dbReference type="Proteomes" id="UP001144323"/>
    </source>
</evidence>